<evidence type="ECO:0000256" key="2">
    <source>
        <dbReference type="SAM" id="MobiDB-lite"/>
    </source>
</evidence>
<dbReference type="AlphaFoldDB" id="A0A4S8M684"/>
<evidence type="ECO:0000313" key="3">
    <source>
        <dbReference type="EMBL" id="THU97541.1"/>
    </source>
</evidence>
<dbReference type="EMBL" id="ML179153">
    <property type="protein sequence ID" value="THU97541.1"/>
    <property type="molecule type" value="Genomic_DNA"/>
</dbReference>
<gene>
    <name evidence="3" type="ORF">K435DRAFT_60709</name>
</gene>
<keyword evidence="1" id="KW-0175">Coiled coil</keyword>
<proteinExistence type="predicted"/>
<sequence>MEFPYLKDDEQLAEFDTWIQGLDNPHVSAWWKHKRVNKWILPTIIQSQSKMDPSDWTITKSTTNIGEGQHYWTRKNTGEKLSLVASIVEARKVDFRVAAEIKAARTTGVLGNNRNSAFDRMKNSSRRANTAIAKQQVNQEQNVEIQRLQQEIEEHTKAKKDSDTRIKQARQALALTRSDGKSRSRSSRAESSSSGRVRVAGLSQDKGTTTGELSTHTLPKSRI</sequence>
<feature type="compositionally biased region" description="Low complexity" evidence="2">
    <location>
        <begin position="189"/>
        <end position="203"/>
    </location>
</feature>
<keyword evidence="4" id="KW-1185">Reference proteome</keyword>
<evidence type="ECO:0000313" key="4">
    <source>
        <dbReference type="Proteomes" id="UP000297245"/>
    </source>
</evidence>
<reference evidence="3 4" key="1">
    <citation type="journal article" date="2019" name="Nat. Ecol. Evol.">
        <title>Megaphylogeny resolves global patterns of mushroom evolution.</title>
        <authorList>
            <person name="Varga T."/>
            <person name="Krizsan K."/>
            <person name="Foldi C."/>
            <person name="Dima B."/>
            <person name="Sanchez-Garcia M."/>
            <person name="Sanchez-Ramirez S."/>
            <person name="Szollosi G.J."/>
            <person name="Szarkandi J.G."/>
            <person name="Papp V."/>
            <person name="Albert L."/>
            <person name="Andreopoulos W."/>
            <person name="Angelini C."/>
            <person name="Antonin V."/>
            <person name="Barry K.W."/>
            <person name="Bougher N.L."/>
            <person name="Buchanan P."/>
            <person name="Buyck B."/>
            <person name="Bense V."/>
            <person name="Catcheside P."/>
            <person name="Chovatia M."/>
            <person name="Cooper J."/>
            <person name="Damon W."/>
            <person name="Desjardin D."/>
            <person name="Finy P."/>
            <person name="Geml J."/>
            <person name="Haridas S."/>
            <person name="Hughes K."/>
            <person name="Justo A."/>
            <person name="Karasinski D."/>
            <person name="Kautmanova I."/>
            <person name="Kiss B."/>
            <person name="Kocsube S."/>
            <person name="Kotiranta H."/>
            <person name="LaButti K.M."/>
            <person name="Lechner B.E."/>
            <person name="Liimatainen K."/>
            <person name="Lipzen A."/>
            <person name="Lukacs Z."/>
            <person name="Mihaltcheva S."/>
            <person name="Morgado L.N."/>
            <person name="Niskanen T."/>
            <person name="Noordeloos M.E."/>
            <person name="Ohm R.A."/>
            <person name="Ortiz-Santana B."/>
            <person name="Ovrebo C."/>
            <person name="Racz N."/>
            <person name="Riley R."/>
            <person name="Savchenko A."/>
            <person name="Shiryaev A."/>
            <person name="Soop K."/>
            <person name="Spirin V."/>
            <person name="Szebenyi C."/>
            <person name="Tomsovsky M."/>
            <person name="Tulloss R.E."/>
            <person name="Uehling J."/>
            <person name="Grigoriev I.V."/>
            <person name="Vagvolgyi C."/>
            <person name="Papp T."/>
            <person name="Martin F.M."/>
            <person name="Miettinen O."/>
            <person name="Hibbett D.S."/>
            <person name="Nagy L.G."/>
        </authorList>
    </citation>
    <scope>NUCLEOTIDE SEQUENCE [LARGE SCALE GENOMIC DNA]</scope>
    <source>
        <strain evidence="3 4">CBS 962.96</strain>
    </source>
</reference>
<feature type="region of interest" description="Disordered" evidence="2">
    <location>
        <begin position="172"/>
        <end position="223"/>
    </location>
</feature>
<name>A0A4S8M684_DENBC</name>
<evidence type="ECO:0000256" key="1">
    <source>
        <dbReference type="SAM" id="Coils"/>
    </source>
</evidence>
<accession>A0A4S8M684</accession>
<organism evidence="3 4">
    <name type="scientific">Dendrothele bispora (strain CBS 962.96)</name>
    <dbReference type="NCBI Taxonomy" id="1314807"/>
    <lineage>
        <taxon>Eukaryota</taxon>
        <taxon>Fungi</taxon>
        <taxon>Dikarya</taxon>
        <taxon>Basidiomycota</taxon>
        <taxon>Agaricomycotina</taxon>
        <taxon>Agaricomycetes</taxon>
        <taxon>Agaricomycetidae</taxon>
        <taxon>Agaricales</taxon>
        <taxon>Agaricales incertae sedis</taxon>
        <taxon>Dendrothele</taxon>
    </lineage>
</organism>
<feature type="coiled-coil region" evidence="1">
    <location>
        <begin position="131"/>
        <end position="172"/>
    </location>
</feature>
<dbReference type="Proteomes" id="UP000297245">
    <property type="component" value="Unassembled WGS sequence"/>
</dbReference>
<feature type="compositionally biased region" description="Polar residues" evidence="2">
    <location>
        <begin position="205"/>
        <end position="223"/>
    </location>
</feature>
<dbReference type="OrthoDB" id="2968616at2759"/>
<protein>
    <submittedName>
        <fullName evidence="3">Uncharacterized protein</fullName>
    </submittedName>
</protein>